<dbReference type="RefSeq" id="WP_318955459.1">
    <property type="nucleotide sequence ID" value="NZ_CP137555.1"/>
</dbReference>
<proteinExistence type="predicted"/>
<reference evidence="1 2" key="1">
    <citation type="submission" date="2023-10" db="EMBL/GenBank/DDBJ databases">
        <title>Description of Microbulbifer bruguierae sp. nov., isolated from the sediments of mangrove plant Bruguiera sexangula and comparative genomic analyses of the genus Microbulbifer.</title>
        <authorList>
            <person name="Long M."/>
        </authorList>
    </citation>
    <scope>NUCLEOTIDE SEQUENCE [LARGE SCALE GENOMIC DNA]</scope>
    <source>
        <strain evidence="1 2">SPO729</strain>
    </source>
</reference>
<keyword evidence="2" id="KW-1185">Reference proteome</keyword>
<dbReference type="Proteomes" id="UP001302477">
    <property type="component" value="Chromosome"/>
</dbReference>
<evidence type="ECO:0000313" key="2">
    <source>
        <dbReference type="Proteomes" id="UP001302477"/>
    </source>
</evidence>
<sequence length="99" mass="10645">MTVSGKYECITKTPMGDQKTIYDIVVDGDSFSGTNTGSLGTLDLRNGKIVGNRLTWTMRMIKPFPINFEGEVEIIDGNLSGIIKAGVMGSSEITGKRIG</sequence>
<dbReference type="EMBL" id="CP137555">
    <property type="protein sequence ID" value="WOX07026.1"/>
    <property type="molecule type" value="Genomic_DNA"/>
</dbReference>
<evidence type="ECO:0000313" key="1">
    <source>
        <dbReference type="EMBL" id="WOX07026.1"/>
    </source>
</evidence>
<accession>A0AAU0N619</accession>
<gene>
    <name evidence="1" type="ORF">R5R33_07810</name>
</gene>
<dbReference type="AlphaFoldDB" id="A0AAU0N619"/>
<dbReference type="KEGG" id="mpaf:R5R33_07810"/>
<organism evidence="1 2">
    <name type="scientific">Microbulbifer pacificus</name>
    <dbReference type="NCBI Taxonomy" id="407164"/>
    <lineage>
        <taxon>Bacteria</taxon>
        <taxon>Pseudomonadati</taxon>
        <taxon>Pseudomonadota</taxon>
        <taxon>Gammaproteobacteria</taxon>
        <taxon>Cellvibrionales</taxon>
        <taxon>Microbulbiferaceae</taxon>
        <taxon>Microbulbifer</taxon>
    </lineage>
</organism>
<protein>
    <submittedName>
        <fullName evidence="1">Uncharacterized protein</fullName>
    </submittedName>
</protein>
<name>A0AAU0N619_9GAMM</name>